<keyword evidence="1" id="KW-1133">Transmembrane helix</keyword>
<keyword evidence="1" id="KW-0812">Transmembrane</keyword>
<comment type="caution">
    <text evidence="2">The sequence shown here is derived from an EMBL/GenBank/DDBJ whole genome shotgun (WGS) entry which is preliminary data.</text>
</comment>
<dbReference type="AlphaFoldDB" id="H5UUG6"/>
<keyword evidence="3" id="KW-1185">Reference proteome</keyword>
<accession>H5UUG6</accession>
<feature type="transmembrane region" description="Helical" evidence="1">
    <location>
        <begin position="151"/>
        <end position="170"/>
    </location>
</feature>
<gene>
    <name evidence="2" type="ORF">MOPEL_129_00170</name>
</gene>
<evidence type="ECO:0000313" key="2">
    <source>
        <dbReference type="EMBL" id="GAB49374.1"/>
    </source>
</evidence>
<organism evidence="2 3">
    <name type="scientific">Mobilicoccus pelagius NBRC 104925</name>
    <dbReference type="NCBI Taxonomy" id="1089455"/>
    <lineage>
        <taxon>Bacteria</taxon>
        <taxon>Bacillati</taxon>
        <taxon>Actinomycetota</taxon>
        <taxon>Actinomycetes</taxon>
        <taxon>Micrococcales</taxon>
        <taxon>Dermatophilaceae</taxon>
        <taxon>Mobilicoccus</taxon>
    </lineage>
</organism>
<feature type="transmembrane region" description="Helical" evidence="1">
    <location>
        <begin position="51"/>
        <end position="72"/>
    </location>
</feature>
<keyword evidence="1" id="KW-0472">Membrane</keyword>
<evidence type="ECO:0000256" key="1">
    <source>
        <dbReference type="SAM" id="Phobius"/>
    </source>
</evidence>
<feature type="transmembrane region" description="Helical" evidence="1">
    <location>
        <begin position="21"/>
        <end position="39"/>
    </location>
</feature>
<feature type="transmembrane region" description="Helical" evidence="1">
    <location>
        <begin position="93"/>
        <end position="114"/>
    </location>
</feature>
<proteinExistence type="predicted"/>
<protein>
    <submittedName>
        <fullName evidence="2">Uncharacterized protein</fullName>
    </submittedName>
</protein>
<dbReference type="STRING" id="1089455.MOPEL_129_00170"/>
<dbReference type="Proteomes" id="UP000004367">
    <property type="component" value="Unassembled WGS sequence"/>
</dbReference>
<feature type="transmembrane region" description="Helical" evidence="1">
    <location>
        <begin position="120"/>
        <end position="139"/>
    </location>
</feature>
<reference evidence="2 3" key="1">
    <citation type="submission" date="2012-02" db="EMBL/GenBank/DDBJ databases">
        <title>Whole genome shotgun sequence of Mobilicoccus pelagius NBRC 104925.</title>
        <authorList>
            <person name="Yoshida Y."/>
            <person name="Hosoyama A."/>
            <person name="Tsuchikane K."/>
            <person name="Katsumata H."/>
            <person name="Yamazaki S."/>
            <person name="Fujita N."/>
        </authorList>
    </citation>
    <scope>NUCLEOTIDE SEQUENCE [LARGE SCALE GENOMIC DNA]</scope>
    <source>
        <strain evidence="2 3">NBRC 104925</strain>
    </source>
</reference>
<dbReference type="EMBL" id="BAFE01000088">
    <property type="protein sequence ID" value="GAB49374.1"/>
    <property type="molecule type" value="Genomic_DNA"/>
</dbReference>
<sequence length="214" mass="23167">MAGLQKRSAPVGDILPWKARPWVPAAIGVVLCALVETLMPRLVLQLPRGGGAVSLAIGHLVPAPLAVALVGVNARTWCSPCRTAREERWEHRVLATLTAFSCLVVAVGGAWSAGWEAGSAFGRGLLTWVALALISQRLLGDQRIWVVPMTVLLVLVMLLGESVTMLTWMSDDLQGRWPWSTALGTWAVAGVASWATPWRLFMLRARIWDAASSR</sequence>
<evidence type="ECO:0000313" key="3">
    <source>
        <dbReference type="Proteomes" id="UP000004367"/>
    </source>
</evidence>
<feature type="transmembrane region" description="Helical" evidence="1">
    <location>
        <begin position="176"/>
        <end position="196"/>
    </location>
</feature>
<name>H5UUG6_9MICO</name>